<gene>
    <name evidence="1" type="ORF">CRE_30633</name>
</gene>
<reference evidence="1" key="1">
    <citation type="submission" date="2007-07" db="EMBL/GenBank/DDBJ databases">
        <title>PCAP assembly of the Caenorhabditis remanei genome.</title>
        <authorList>
            <consortium name="The Caenorhabditis remanei Sequencing Consortium"/>
            <person name="Wilson R.K."/>
        </authorList>
    </citation>
    <scope>NUCLEOTIDE SEQUENCE [LARGE SCALE GENOMIC DNA]</scope>
    <source>
        <strain evidence="1">PB4641</strain>
    </source>
</reference>
<organism evidence="2">
    <name type="scientific">Caenorhabditis remanei</name>
    <name type="common">Caenorhabditis vulgaris</name>
    <dbReference type="NCBI Taxonomy" id="31234"/>
    <lineage>
        <taxon>Eukaryota</taxon>
        <taxon>Metazoa</taxon>
        <taxon>Ecdysozoa</taxon>
        <taxon>Nematoda</taxon>
        <taxon>Chromadorea</taxon>
        <taxon>Rhabditida</taxon>
        <taxon>Rhabditina</taxon>
        <taxon>Rhabditomorpha</taxon>
        <taxon>Rhabditoidea</taxon>
        <taxon>Rhabditidae</taxon>
        <taxon>Peloderinae</taxon>
        <taxon>Caenorhabditis</taxon>
    </lineage>
</organism>
<dbReference type="Proteomes" id="UP000008281">
    <property type="component" value="Unassembled WGS sequence"/>
</dbReference>
<dbReference type="EMBL" id="DS271138">
    <property type="protein sequence ID" value="EFO99311.1"/>
    <property type="molecule type" value="Genomic_DNA"/>
</dbReference>
<keyword evidence="2" id="KW-1185">Reference proteome</keyword>
<protein>
    <submittedName>
        <fullName evidence="1">Uncharacterized protein</fullName>
    </submittedName>
</protein>
<proteinExistence type="predicted"/>
<sequence>MGVKYWCDHRD</sequence>
<name>E3NVU2_CAERE</name>
<evidence type="ECO:0000313" key="2">
    <source>
        <dbReference type="Proteomes" id="UP000008281"/>
    </source>
</evidence>
<dbReference type="InParanoid" id="E3NVU2"/>
<evidence type="ECO:0000313" key="1">
    <source>
        <dbReference type="EMBL" id="EFO99311.1"/>
    </source>
</evidence>
<accession>E3NVU2</accession>